<comment type="catalytic activity">
    <reaction evidence="10">
        <text>N-terminal L-methionyl-[transmembrane protein] + acetyl-CoA = N-terminal N(alpha)-acetyl-L-methionyl-[transmembrane protein] + CoA + H(+)</text>
        <dbReference type="Rhea" id="RHEA:50604"/>
        <dbReference type="Rhea" id="RHEA-COMP:12745"/>
        <dbReference type="Rhea" id="RHEA-COMP:12746"/>
        <dbReference type="ChEBI" id="CHEBI:15378"/>
        <dbReference type="ChEBI" id="CHEBI:57287"/>
        <dbReference type="ChEBI" id="CHEBI:57288"/>
        <dbReference type="ChEBI" id="CHEBI:64731"/>
        <dbReference type="ChEBI" id="CHEBI:133414"/>
        <dbReference type="EC" id="2.3.1.259"/>
    </reaction>
</comment>
<gene>
    <name evidence="12" type="ORF">TSOC_012830</name>
</gene>
<evidence type="ECO:0000313" key="13">
    <source>
        <dbReference type="Proteomes" id="UP000236333"/>
    </source>
</evidence>
<proteinExistence type="inferred from homology"/>
<dbReference type="InterPro" id="IPR000182">
    <property type="entry name" value="GNAT_dom"/>
</dbReference>
<dbReference type="InterPro" id="IPR016181">
    <property type="entry name" value="Acyl_CoA_acyltransferase"/>
</dbReference>
<comment type="caution">
    <text evidence="12">The sequence shown here is derived from an EMBL/GenBank/DDBJ whole genome shotgun (WGS) entry which is preliminary data.</text>
</comment>
<evidence type="ECO:0000259" key="11">
    <source>
        <dbReference type="PROSITE" id="PS51186"/>
    </source>
</evidence>
<feature type="domain" description="N-acetyltransferase" evidence="11">
    <location>
        <begin position="1"/>
        <end position="142"/>
    </location>
</feature>
<organism evidence="12 13">
    <name type="scientific">Tetrabaena socialis</name>
    <dbReference type="NCBI Taxonomy" id="47790"/>
    <lineage>
        <taxon>Eukaryota</taxon>
        <taxon>Viridiplantae</taxon>
        <taxon>Chlorophyta</taxon>
        <taxon>core chlorophytes</taxon>
        <taxon>Chlorophyceae</taxon>
        <taxon>CS clade</taxon>
        <taxon>Chlamydomonadales</taxon>
        <taxon>Tetrabaenaceae</taxon>
        <taxon>Tetrabaena</taxon>
    </lineage>
</organism>
<reference evidence="12 13" key="1">
    <citation type="journal article" date="2017" name="Mol. Biol. Evol.">
        <title>The 4-celled Tetrabaena socialis nuclear genome reveals the essential components for genetic control of cell number at the origin of multicellularity in the volvocine lineage.</title>
        <authorList>
            <person name="Featherston J."/>
            <person name="Arakaki Y."/>
            <person name="Hanschen E.R."/>
            <person name="Ferris P.J."/>
            <person name="Michod R.E."/>
            <person name="Olson B.J.S.C."/>
            <person name="Nozaki H."/>
            <person name="Durand P.M."/>
        </authorList>
    </citation>
    <scope>NUCLEOTIDE SEQUENCE [LARGE SCALE GENOMIC DNA]</scope>
    <source>
        <strain evidence="12 13">NIES-571</strain>
    </source>
</reference>
<evidence type="ECO:0000256" key="1">
    <source>
        <dbReference type="ARBA" id="ARBA00013184"/>
    </source>
</evidence>
<evidence type="ECO:0000256" key="4">
    <source>
        <dbReference type="ARBA" id="ARBA00022853"/>
    </source>
</evidence>
<dbReference type="InterPro" id="IPR045141">
    <property type="entry name" value="NAA60-like"/>
</dbReference>
<dbReference type="PROSITE" id="PS51186">
    <property type="entry name" value="GNAT"/>
    <property type="match status" value="1"/>
</dbReference>
<evidence type="ECO:0000256" key="7">
    <source>
        <dbReference type="ARBA" id="ARBA00026111"/>
    </source>
</evidence>
<dbReference type="EMBL" id="PGGS01000950">
    <property type="protein sequence ID" value="PNH01292.1"/>
    <property type="molecule type" value="Genomic_DNA"/>
</dbReference>
<dbReference type="Proteomes" id="UP000236333">
    <property type="component" value="Unassembled WGS sequence"/>
</dbReference>
<keyword evidence="5" id="KW-0012">Acyltransferase</keyword>
<dbReference type="SUPFAM" id="SSF55729">
    <property type="entry name" value="Acyl-CoA N-acyltransferases (Nat)"/>
    <property type="match status" value="1"/>
</dbReference>
<dbReference type="GO" id="GO:0120518">
    <property type="term" value="F:protein N-terminal-methionine acetyltransferase activity"/>
    <property type="evidence" value="ECO:0007669"/>
    <property type="project" value="UniProtKB-EC"/>
</dbReference>
<dbReference type="GO" id="GO:0007059">
    <property type="term" value="P:chromosome segregation"/>
    <property type="evidence" value="ECO:0007669"/>
    <property type="project" value="UniProtKB-KW"/>
</dbReference>
<evidence type="ECO:0000256" key="8">
    <source>
        <dbReference type="ARBA" id="ARBA00026144"/>
    </source>
</evidence>
<comment type="catalytic activity">
    <reaction evidence="9">
        <text>L-lysyl-[protein] + acetyl-CoA = N(6)-acetyl-L-lysyl-[protein] + CoA + H(+)</text>
        <dbReference type="Rhea" id="RHEA:45948"/>
        <dbReference type="Rhea" id="RHEA-COMP:9752"/>
        <dbReference type="Rhea" id="RHEA-COMP:10731"/>
        <dbReference type="ChEBI" id="CHEBI:15378"/>
        <dbReference type="ChEBI" id="CHEBI:29969"/>
        <dbReference type="ChEBI" id="CHEBI:57287"/>
        <dbReference type="ChEBI" id="CHEBI:57288"/>
        <dbReference type="ChEBI" id="CHEBI:61930"/>
        <dbReference type="EC" id="2.3.1.48"/>
    </reaction>
</comment>
<evidence type="ECO:0000256" key="3">
    <source>
        <dbReference type="ARBA" id="ARBA00022829"/>
    </source>
</evidence>
<evidence type="ECO:0000256" key="2">
    <source>
        <dbReference type="ARBA" id="ARBA00022679"/>
    </source>
</evidence>
<evidence type="ECO:0000256" key="10">
    <source>
        <dbReference type="ARBA" id="ARBA00048848"/>
    </source>
</evidence>
<dbReference type="PANTHER" id="PTHR14744:SF15">
    <property type="entry name" value="N-ALPHA-ACETYLTRANSFERASE 60"/>
    <property type="match status" value="1"/>
</dbReference>
<sequence length="175" mass="18130">MHCEYGRDHLVGFVTARLVYLYECDPMAAQRGGAQHSTAAGRVFAVPSTADREMLGLSAKSLDGQAAVYVLTLGVVPGCRGCGIARSLLGLVHQHAVGMRCRAIFLHVISYNDAAMRLYGGSGYQAMAQLPNFYHLAARAVSGGGDGRRRSQPAGHLTATAIAAAAAASIAAAAG</sequence>
<protein>
    <recommendedName>
        <fullName evidence="8">N-alpha-acetyltransferase 60</fullName>
        <ecNumber evidence="7">2.3.1.259</ecNumber>
        <ecNumber evidence="1">2.3.1.48</ecNumber>
    </recommendedName>
</protein>
<dbReference type="GO" id="GO:0000139">
    <property type="term" value="C:Golgi membrane"/>
    <property type="evidence" value="ECO:0007669"/>
    <property type="project" value="TreeGrafter"/>
</dbReference>
<keyword evidence="4" id="KW-0156">Chromatin regulator</keyword>
<comment type="similarity">
    <text evidence="6">Belongs to the acetyltransferase family. NAA60 subfamily.</text>
</comment>
<dbReference type="GO" id="GO:0004402">
    <property type="term" value="F:histone acetyltransferase activity"/>
    <property type="evidence" value="ECO:0007669"/>
    <property type="project" value="TreeGrafter"/>
</dbReference>
<evidence type="ECO:0000256" key="5">
    <source>
        <dbReference type="ARBA" id="ARBA00023315"/>
    </source>
</evidence>
<evidence type="ECO:0000313" key="12">
    <source>
        <dbReference type="EMBL" id="PNH01292.1"/>
    </source>
</evidence>
<dbReference type="Gene3D" id="3.40.630.30">
    <property type="match status" value="1"/>
</dbReference>
<dbReference type="AlphaFoldDB" id="A0A2J7ZM03"/>
<dbReference type="OrthoDB" id="47374at2759"/>
<accession>A0A2J7ZM03</accession>
<name>A0A2J7ZM03_9CHLO</name>
<evidence type="ECO:0000256" key="9">
    <source>
        <dbReference type="ARBA" id="ARBA00048017"/>
    </source>
</evidence>
<keyword evidence="13" id="KW-1185">Reference proteome</keyword>
<dbReference type="EC" id="2.3.1.259" evidence="7"/>
<evidence type="ECO:0000256" key="6">
    <source>
        <dbReference type="ARBA" id="ARBA00025774"/>
    </source>
</evidence>
<keyword evidence="3" id="KW-0159">Chromosome partition</keyword>
<dbReference type="CDD" id="cd04301">
    <property type="entry name" value="NAT_SF"/>
    <property type="match status" value="1"/>
</dbReference>
<keyword evidence="2" id="KW-0808">Transferase</keyword>
<dbReference type="EC" id="2.3.1.48" evidence="1"/>
<dbReference type="Pfam" id="PF00583">
    <property type="entry name" value="Acetyltransf_1"/>
    <property type="match status" value="1"/>
</dbReference>
<dbReference type="PANTHER" id="PTHR14744">
    <property type="entry name" value="N-ALPHA-ACETYLTRANSFERASE 60"/>
    <property type="match status" value="1"/>
</dbReference>